<protein>
    <submittedName>
        <fullName evidence="2">Uncharacterized protein</fullName>
    </submittedName>
</protein>
<evidence type="ECO:0000256" key="1">
    <source>
        <dbReference type="SAM" id="MobiDB-lite"/>
    </source>
</evidence>
<name>A0A1G4ANS6_9PEZI</name>
<feature type="region of interest" description="Disordered" evidence="1">
    <location>
        <begin position="1"/>
        <end position="20"/>
    </location>
</feature>
<dbReference type="AlphaFoldDB" id="A0A1G4ANS6"/>
<evidence type="ECO:0000313" key="3">
    <source>
        <dbReference type="Proteomes" id="UP000176998"/>
    </source>
</evidence>
<evidence type="ECO:0000313" key="2">
    <source>
        <dbReference type="EMBL" id="OHE90819.1"/>
    </source>
</evidence>
<organism evidence="2 3">
    <name type="scientific">Colletotrichum orchidophilum</name>
    <dbReference type="NCBI Taxonomy" id="1209926"/>
    <lineage>
        <taxon>Eukaryota</taxon>
        <taxon>Fungi</taxon>
        <taxon>Dikarya</taxon>
        <taxon>Ascomycota</taxon>
        <taxon>Pezizomycotina</taxon>
        <taxon>Sordariomycetes</taxon>
        <taxon>Hypocreomycetidae</taxon>
        <taxon>Glomerellales</taxon>
        <taxon>Glomerellaceae</taxon>
        <taxon>Colletotrichum</taxon>
    </lineage>
</organism>
<proteinExistence type="predicted"/>
<dbReference type="GeneID" id="34567018"/>
<dbReference type="Proteomes" id="UP000176998">
    <property type="component" value="Unassembled WGS sequence"/>
</dbReference>
<feature type="non-terminal residue" evidence="2">
    <location>
        <position position="1"/>
    </location>
</feature>
<comment type="caution">
    <text evidence="2">The sequence shown here is derived from an EMBL/GenBank/DDBJ whole genome shotgun (WGS) entry which is preliminary data.</text>
</comment>
<reference evidence="2 3" key="1">
    <citation type="submission" date="2016-09" db="EMBL/GenBank/DDBJ databases">
        <authorList>
            <person name="Capua I."/>
            <person name="De Benedictis P."/>
            <person name="Joannis T."/>
            <person name="Lombin L.H."/>
            <person name="Cattoli G."/>
        </authorList>
    </citation>
    <scope>NUCLEOTIDE SEQUENCE [LARGE SCALE GENOMIC DNA]</scope>
    <source>
        <strain evidence="2 3">IMI 309357</strain>
    </source>
</reference>
<sequence length="50" mass="5769">NLAPVRLAHPAFKHNTGSDPWVPATRDPSRFASWRRQPSIRYIVLSQRTL</sequence>
<keyword evidence="3" id="KW-1185">Reference proteome</keyword>
<gene>
    <name evidence="2" type="ORF">CORC01_13893</name>
</gene>
<accession>A0A1G4ANS6</accession>
<dbReference type="EMBL" id="MJBS01000221">
    <property type="protein sequence ID" value="OHE90819.1"/>
    <property type="molecule type" value="Genomic_DNA"/>
</dbReference>
<dbReference type="RefSeq" id="XP_022467994.1">
    <property type="nucleotide sequence ID" value="XM_022625508.1"/>
</dbReference>